<proteinExistence type="inferred from homology"/>
<evidence type="ECO:0000256" key="10">
    <source>
        <dbReference type="SAM" id="Coils"/>
    </source>
</evidence>
<reference evidence="11 12" key="1">
    <citation type="journal article" date="2010" name="Nature">
        <title>Genome sequencing and analysis of the model grass Brachypodium distachyon.</title>
        <authorList>
            <consortium name="International Brachypodium Initiative"/>
        </authorList>
    </citation>
    <scope>NUCLEOTIDE SEQUENCE [LARGE SCALE GENOMIC DNA]</scope>
    <source>
        <strain evidence="11 12">Bd21</strain>
    </source>
</reference>
<dbReference type="ExpressionAtlas" id="I1IBM9">
    <property type="expression patterns" value="baseline"/>
</dbReference>
<evidence type="ECO:0000313" key="11">
    <source>
        <dbReference type="EMBL" id="KQK00371.1"/>
    </source>
</evidence>
<keyword evidence="3" id="KW-0158">Chromosome</keyword>
<dbReference type="RefSeq" id="XP_003575374.1">
    <property type="nucleotide sequence ID" value="XM_003575326.4"/>
</dbReference>
<evidence type="ECO:0000256" key="8">
    <source>
        <dbReference type="ARBA" id="ARBA00023306"/>
    </source>
</evidence>
<dbReference type="GO" id="GO:0000444">
    <property type="term" value="C:MIS12/MIND type complex"/>
    <property type="evidence" value="ECO:0000318"/>
    <property type="project" value="GO_Central"/>
</dbReference>
<protein>
    <recommendedName>
        <fullName evidence="14">Protein MIS12 homolog</fullName>
    </recommendedName>
</protein>
<evidence type="ECO:0000256" key="7">
    <source>
        <dbReference type="ARBA" id="ARBA00023054"/>
    </source>
</evidence>
<evidence type="ECO:0000256" key="9">
    <source>
        <dbReference type="ARBA" id="ARBA00023328"/>
    </source>
</evidence>
<evidence type="ECO:0000256" key="5">
    <source>
        <dbReference type="ARBA" id="ARBA00022776"/>
    </source>
</evidence>
<keyword evidence="9" id="KW-0137">Centromere</keyword>
<evidence type="ECO:0000256" key="4">
    <source>
        <dbReference type="ARBA" id="ARBA00022618"/>
    </source>
</evidence>
<comment type="similarity">
    <text evidence="2">Belongs to the mis12 family.</text>
</comment>
<reference evidence="11" key="2">
    <citation type="submission" date="2017-06" db="EMBL/GenBank/DDBJ databases">
        <title>WGS assembly of Brachypodium distachyon.</title>
        <authorList>
            <consortium name="The International Brachypodium Initiative"/>
            <person name="Lucas S."/>
            <person name="Harmon-Smith M."/>
            <person name="Lail K."/>
            <person name="Tice H."/>
            <person name="Grimwood J."/>
            <person name="Bruce D."/>
            <person name="Barry K."/>
            <person name="Shu S."/>
            <person name="Lindquist E."/>
            <person name="Wang M."/>
            <person name="Pitluck S."/>
            <person name="Vogel J.P."/>
            <person name="Garvin D.F."/>
            <person name="Mockler T.C."/>
            <person name="Schmutz J."/>
            <person name="Rokhsar D."/>
            <person name="Bevan M.W."/>
        </authorList>
    </citation>
    <scope>NUCLEOTIDE SEQUENCE</scope>
    <source>
        <strain evidence="11">Bd21</strain>
    </source>
</reference>
<dbReference type="GO" id="GO:0051301">
    <property type="term" value="P:cell division"/>
    <property type="evidence" value="ECO:0007669"/>
    <property type="project" value="UniProtKB-KW"/>
</dbReference>
<dbReference type="EMBL" id="CM000882">
    <property type="protein sequence ID" value="KQK00371.1"/>
    <property type="molecule type" value="Genomic_DNA"/>
</dbReference>
<evidence type="ECO:0008006" key="14">
    <source>
        <dbReference type="Google" id="ProtNLM"/>
    </source>
</evidence>
<dbReference type="InterPro" id="IPR008685">
    <property type="entry name" value="Centromere_Mis12"/>
</dbReference>
<dbReference type="GeneID" id="100832675"/>
<evidence type="ECO:0000313" key="12">
    <source>
        <dbReference type="EnsemblPlants" id="KQK00371"/>
    </source>
</evidence>
<dbReference type="PANTHER" id="PTHR14527">
    <property type="entry name" value="PROTEIN MIS12 HOMOLOG"/>
    <property type="match status" value="1"/>
</dbReference>
<sequence length="248" mass="28108">MEGEDASSAAEAALGLSPQIFVNEVHNIIADLRYECFKEYCLQEGTVDAVGAATATNKAEELQQGVQYMHNLVQDVLDKRMGNWEKYCLRHCLTVPEEFVAPEDDNFSAKVSHKDGNYDTELDAELNILRTKLGNANKESEELQRELSSLERQATYKTNLKSSIAEVLKVFEDKSVQDNMQALVNILPKLRQKMKVMKRKKLEFESMVGLSFLDANGIRNQKRLASCSNVSTEDIQEVNRALDRLRKE</sequence>
<organism evidence="11">
    <name type="scientific">Brachypodium distachyon</name>
    <name type="common">Purple false brome</name>
    <name type="synonym">Trachynia distachya</name>
    <dbReference type="NCBI Taxonomy" id="15368"/>
    <lineage>
        <taxon>Eukaryota</taxon>
        <taxon>Viridiplantae</taxon>
        <taxon>Streptophyta</taxon>
        <taxon>Embryophyta</taxon>
        <taxon>Tracheophyta</taxon>
        <taxon>Spermatophyta</taxon>
        <taxon>Magnoliopsida</taxon>
        <taxon>Liliopsida</taxon>
        <taxon>Poales</taxon>
        <taxon>Poaceae</taxon>
        <taxon>BOP clade</taxon>
        <taxon>Pooideae</taxon>
        <taxon>Stipodae</taxon>
        <taxon>Brachypodieae</taxon>
        <taxon>Brachypodium</taxon>
    </lineage>
</organism>
<keyword evidence="6" id="KW-0995">Kinetochore</keyword>
<name>I1IBM9_BRADI</name>
<evidence type="ECO:0000256" key="6">
    <source>
        <dbReference type="ARBA" id="ARBA00022838"/>
    </source>
</evidence>
<evidence type="ECO:0000256" key="1">
    <source>
        <dbReference type="ARBA" id="ARBA00004629"/>
    </source>
</evidence>
<dbReference type="Gramene" id="KQK00371">
    <property type="protein sequence ID" value="KQK00371"/>
    <property type="gene ID" value="BRADI_3g48930v3"/>
</dbReference>
<dbReference type="STRING" id="15368.I1IBM9"/>
<keyword evidence="13" id="KW-1185">Reference proteome</keyword>
<dbReference type="Proteomes" id="UP000008810">
    <property type="component" value="Chromosome 3"/>
</dbReference>
<gene>
    <name evidence="12" type="primary">LOC100832675</name>
    <name evidence="11" type="ORF">BRADI_3g48930v3</name>
</gene>
<keyword evidence="8" id="KW-0131">Cell cycle</keyword>
<dbReference type="GO" id="GO:0005634">
    <property type="term" value="C:nucleus"/>
    <property type="evidence" value="ECO:0007669"/>
    <property type="project" value="InterPro"/>
</dbReference>
<accession>I1IBM9</accession>
<evidence type="ECO:0000256" key="2">
    <source>
        <dbReference type="ARBA" id="ARBA00008643"/>
    </source>
</evidence>
<feature type="coiled-coil region" evidence="10">
    <location>
        <begin position="126"/>
        <end position="153"/>
    </location>
</feature>
<dbReference type="AlphaFoldDB" id="I1IBM9"/>
<comment type="subcellular location">
    <subcellularLocation>
        <location evidence="1">Chromosome</location>
        <location evidence="1">Centromere</location>
        <location evidence="1">Kinetochore</location>
    </subcellularLocation>
</comment>
<dbReference type="OrthoDB" id="1884855at2759"/>
<evidence type="ECO:0000256" key="3">
    <source>
        <dbReference type="ARBA" id="ARBA00022454"/>
    </source>
</evidence>
<dbReference type="FunCoup" id="I1IBM9">
    <property type="interactions" value="1441"/>
</dbReference>
<evidence type="ECO:0000313" key="13">
    <source>
        <dbReference type="Proteomes" id="UP000008810"/>
    </source>
</evidence>
<dbReference type="PANTHER" id="PTHR14527:SF2">
    <property type="entry name" value="PROTEIN MIS12 HOMOLOG"/>
    <property type="match status" value="1"/>
</dbReference>
<dbReference type="GO" id="GO:0000070">
    <property type="term" value="P:mitotic sister chromatid segregation"/>
    <property type="evidence" value="ECO:0000318"/>
    <property type="project" value="GO_Central"/>
</dbReference>
<keyword evidence="7 10" id="KW-0175">Coiled coil</keyword>
<reference evidence="12" key="3">
    <citation type="submission" date="2018-08" db="UniProtKB">
        <authorList>
            <consortium name="EnsemblPlants"/>
        </authorList>
    </citation>
    <scope>IDENTIFICATION</scope>
    <source>
        <strain evidence="12">cv. Bd21</strain>
    </source>
</reference>
<dbReference type="Pfam" id="PF05859">
    <property type="entry name" value="Mis12"/>
    <property type="match status" value="1"/>
</dbReference>
<dbReference type="KEGG" id="bdi:100832675"/>
<dbReference type="EnsemblPlants" id="KQK00371">
    <property type="protein sequence ID" value="KQK00371"/>
    <property type="gene ID" value="BRADI_3g48930v3"/>
</dbReference>
<dbReference type="GO" id="GO:0051382">
    <property type="term" value="P:kinetochore assembly"/>
    <property type="evidence" value="ECO:0000318"/>
    <property type="project" value="GO_Central"/>
</dbReference>
<keyword evidence="5" id="KW-0498">Mitosis</keyword>
<keyword evidence="4" id="KW-0132">Cell division</keyword>